<sequence length="854" mass="95223">MTAFHTIAVPHDDILQGRLTLDVFAADLWEVYHRRGPEEYRDPDLFFQKTYLTDGLKNLFAVVEKRLKGQGGDPVIQMQTPFGGGKTHALIALYHKAREWGVKTAVIVGTPLAARETLWGLLAEQLTDSRARFEGFSAPGRESLRALLSAHQPLLILMDEVLEYAVKAAAEQVGGSTLAAQTLAFLQELTEAASILERVSLVITLPSSTLEQYDEQATRLFEQLKKISGRVEKVYTPVRDEEVGAILRRRLFSRVDEKAAAKIVNAFMDEAEQEALLPRGEESAAYRARFKATYPFLPEVVDVLYHRWGSFPNFQRTRGTLRLLGMVVHALKNSSRPYITLADFPLQEDEIRRELLKHIGNEYDSVLAADLLSAEAGARKANQEIGKAYQGLGLGERIASTIFMHSFVGGGGEAGATAAEVKRHNLMAGVPASVIAEVLNKLSSRLLFYLHEEGGRYYFSTTANLNRALTIRMENVTAEELRAAELDSLRKRVSGKVMRTFLWPEQSADIPDDPQPKLLILPAADPARMKHFVEEKGQTPRVHRNTLFFLTPHSERAPFENLLRRHLALSALLAVKTLSLTPEQRKELQDKEKQAARDLQEQIGSLYRLLYLPDPQGMALFDLGIPTYGGEQYLEERVYERLRTEGRLLEKLAPLVIKQRYLSNRDYVETRQLAESGSRTPGEPLVTGRHVWETCIAEGVRQGLFGLGELDENGQPQCRYFKEEVTPSLRSGEVLIRAEVCARQKTPESYTAPVVAPGTVSEPVGISTAVPTTSPVTGGVAVAPAAPGRNRLRIRFNLPFGKASSLFGLFNLLQTRFGKLHITIEAEGGSMSETEIEDKVRETFRQIGTDVEIE</sequence>
<dbReference type="HOGENOM" id="CLU_010124_1_0_0"/>
<evidence type="ECO:0000313" key="2">
    <source>
        <dbReference type="Proteomes" id="UP000000263"/>
    </source>
</evidence>
<keyword evidence="2" id="KW-1185">Reference proteome</keyword>
<evidence type="ECO:0000313" key="1">
    <source>
        <dbReference type="EMBL" id="ABU57697.1"/>
    </source>
</evidence>
<name>A7NJM7_ROSCS</name>
<reference evidence="1 2" key="1">
    <citation type="submission" date="2007-08" db="EMBL/GenBank/DDBJ databases">
        <title>Complete sequence of Roseiflexus castenholzii DSM 13941.</title>
        <authorList>
            <consortium name="US DOE Joint Genome Institute"/>
            <person name="Copeland A."/>
            <person name="Lucas S."/>
            <person name="Lapidus A."/>
            <person name="Barry K."/>
            <person name="Glavina del Rio T."/>
            <person name="Dalin E."/>
            <person name="Tice H."/>
            <person name="Pitluck S."/>
            <person name="Thompson L.S."/>
            <person name="Brettin T."/>
            <person name="Bruce D."/>
            <person name="Detter J.C."/>
            <person name="Han C."/>
            <person name="Tapia R."/>
            <person name="Schmutz J."/>
            <person name="Larimer F."/>
            <person name="Land M."/>
            <person name="Hauser L."/>
            <person name="Kyrpides N."/>
            <person name="Mikhailova N."/>
            <person name="Bryant D.A."/>
            <person name="Hanada S."/>
            <person name="Tsukatani Y."/>
            <person name="Richardson P."/>
        </authorList>
    </citation>
    <scope>NUCLEOTIDE SEQUENCE [LARGE SCALE GENOMIC DNA]</scope>
    <source>
        <strain evidence="2">DSM 13941 / HLO8</strain>
    </source>
</reference>
<dbReference type="AlphaFoldDB" id="A7NJM7"/>
<accession>A7NJM7</accession>
<dbReference type="Pfam" id="PF04465">
    <property type="entry name" value="DUF499"/>
    <property type="match status" value="1"/>
</dbReference>
<dbReference type="Proteomes" id="UP000000263">
    <property type="component" value="Chromosome"/>
</dbReference>
<dbReference type="EMBL" id="CP000804">
    <property type="protein sequence ID" value="ABU57697.1"/>
    <property type="molecule type" value="Genomic_DNA"/>
</dbReference>
<dbReference type="RefSeq" id="WP_012120125.1">
    <property type="nucleotide sequence ID" value="NC_009767.1"/>
</dbReference>
<organism evidence="1 2">
    <name type="scientific">Roseiflexus castenholzii (strain DSM 13941 / HLO8)</name>
    <dbReference type="NCBI Taxonomy" id="383372"/>
    <lineage>
        <taxon>Bacteria</taxon>
        <taxon>Bacillati</taxon>
        <taxon>Chloroflexota</taxon>
        <taxon>Chloroflexia</taxon>
        <taxon>Chloroflexales</taxon>
        <taxon>Roseiflexineae</taxon>
        <taxon>Roseiflexaceae</taxon>
        <taxon>Roseiflexus</taxon>
    </lineage>
</organism>
<dbReference type="OrthoDB" id="9757917at2"/>
<dbReference type="KEGG" id="rca:Rcas_1605"/>
<dbReference type="STRING" id="383372.Rcas_1605"/>
<protein>
    <submittedName>
        <fullName evidence="1">ATPase (AAA+ superfamily)-like protein</fullName>
    </submittedName>
</protein>
<dbReference type="InterPro" id="IPR007555">
    <property type="entry name" value="DUF499"/>
</dbReference>
<proteinExistence type="predicted"/>
<gene>
    <name evidence="1" type="ordered locus">Rcas_1605</name>
</gene>
<dbReference type="eggNOG" id="COG1483">
    <property type="taxonomic scope" value="Bacteria"/>
</dbReference>